<proteinExistence type="predicted"/>
<keyword evidence="1" id="KW-0472">Membrane</keyword>
<sequence length="231" mass="25617">MDTQTNTTNFTDIFKSSFLDNTASFSIVDSLIGLVVAFALGMFIYVIYKKTFAGVMYSHNFNISLIIMSMITALVIMGISTNIVISLGMVGALSIVRFRTPIKDPMDLVYLFWAIGSGILCGAGLIPLAIIGAILIGIVMLFFSNRLTIENPYLLIVKYTDSSIESMLDEVLSKQSKKHTIKSKSIMPDNNLEVTYEIRLKENDTEFINLIKEINSVRSAVMLSYDGNFTA</sequence>
<evidence type="ECO:0000313" key="3">
    <source>
        <dbReference type="Proteomes" id="UP000595254"/>
    </source>
</evidence>
<dbReference type="Pfam" id="PF16316">
    <property type="entry name" value="DUF4956"/>
    <property type="match status" value="1"/>
</dbReference>
<gene>
    <name evidence="2" type="ORF">I6J18_14845</name>
</gene>
<reference evidence="2 3" key="1">
    <citation type="submission" date="2021-01" db="EMBL/GenBank/DDBJ databases">
        <title>FDA dAtabase for Regulatory Grade micrObial Sequences (FDA-ARGOS): Supporting development and validation of Infectious Disease Dx tests.</title>
        <authorList>
            <person name="Nelson B."/>
            <person name="Plummer A."/>
            <person name="Tallon L."/>
            <person name="Sadzewicz L."/>
            <person name="Zhao X."/>
            <person name="Boylan J."/>
            <person name="Ott S."/>
            <person name="Bowen H."/>
            <person name="Vavikolanu K."/>
            <person name="Mehta A."/>
            <person name="Aluvathingal J."/>
            <person name="Nadendla S."/>
            <person name="Myers T."/>
            <person name="Yan Y."/>
            <person name="Sichtig H."/>
        </authorList>
    </citation>
    <scope>NUCLEOTIDE SEQUENCE [LARGE SCALE GENOMIC DNA]</scope>
    <source>
        <strain evidence="2 3">FDAARGOS_1161</strain>
    </source>
</reference>
<dbReference type="EMBL" id="CP068053">
    <property type="protein sequence ID" value="QQS98930.1"/>
    <property type="molecule type" value="Genomic_DNA"/>
</dbReference>
<dbReference type="AlphaFoldDB" id="A0A974RZ04"/>
<keyword evidence="3" id="KW-1185">Reference proteome</keyword>
<dbReference type="InterPro" id="IPR032531">
    <property type="entry name" value="DUF4956"/>
</dbReference>
<dbReference type="KEGG" id="ppsr:I6J18_14845"/>
<name>A0A974RZ04_PERPY</name>
<dbReference type="RefSeq" id="WP_040374664.1">
    <property type="nucleotide sequence ID" value="NZ_CP068053.1"/>
</dbReference>
<protein>
    <submittedName>
        <fullName evidence="2">DUF4956 domain-containing protein</fullName>
    </submittedName>
</protein>
<keyword evidence="1" id="KW-1133">Transmembrane helix</keyword>
<evidence type="ECO:0000313" key="2">
    <source>
        <dbReference type="EMBL" id="QQS98930.1"/>
    </source>
</evidence>
<dbReference type="Proteomes" id="UP000595254">
    <property type="component" value="Chromosome"/>
</dbReference>
<feature type="transmembrane region" description="Helical" evidence="1">
    <location>
        <begin position="60"/>
        <end position="90"/>
    </location>
</feature>
<organism evidence="2 3">
    <name type="scientific">Peribacillus psychrosaccharolyticus</name>
    <name type="common">Bacillus psychrosaccharolyticus</name>
    <dbReference type="NCBI Taxonomy" id="1407"/>
    <lineage>
        <taxon>Bacteria</taxon>
        <taxon>Bacillati</taxon>
        <taxon>Bacillota</taxon>
        <taxon>Bacilli</taxon>
        <taxon>Bacillales</taxon>
        <taxon>Bacillaceae</taxon>
        <taxon>Peribacillus</taxon>
    </lineage>
</organism>
<accession>A0A974RZ04</accession>
<keyword evidence="1" id="KW-0812">Transmembrane</keyword>
<evidence type="ECO:0000256" key="1">
    <source>
        <dbReference type="SAM" id="Phobius"/>
    </source>
</evidence>
<feature type="transmembrane region" description="Helical" evidence="1">
    <location>
        <begin position="25"/>
        <end position="48"/>
    </location>
</feature>
<feature type="transmembrane region" description="Helical" evidence="1">
    <location>
        <begin position="110"/>
        <end position="143"/>
    </location>
</feature>